<organism evidence="4 5">
    <name type="scientific">Corynebacterium falsenii</name>
    <dbReference type="NCBI Taxonomy" id="108486"/>
    <lineage>
        <taxon>Bacteria</taxon>
        <taxon>Bacillati</taxon>
        <taxon>Actinomycetota</taxon>
        <taxon>Actinomycetes</taxon>
        <taxon>Mycobacteriales</taxon>
        <taxon>Corynebacteriaceae</taxon>
        <taxon>Corynebacterium</taxon>
    </lineage>
</organism>
<gene>
    <name evidence="4" type="ORF">D3M95_10675</name>
</gene>
<name>A0A418Q4S7_9CORY</name>
<keyword evidence="1" id="KW-0474">Menaquinone biosynthesis</keyword>
<evidence type="ECO:0000313" key="5">
    <source>
        <dbReference type="Proteomes" id="UP000285278"/>
    </source>
</evidence>
<dbReference type="RefSeq" id="WP_025403624.1">
    <property type="nucleotide sequence ID" value="NZ_CBCRUA010000002.1"/>
</dbReference>
<keyword evidence="2" id="KW-0479">Metal-binding</keyword>
<dbReference type="NCBIfam" id="NF002782">
    <property type="entry name" value="PRK02901.1"/>
    <property type="match status" value="1"/>
</dbReference>
<protein>
    <submittedName>
        <fullName evidence="4">O-succinylbenzoate synthase</fullName>
    </submittedName>
</protein>
<evidence type="ECO:0000313" key="4">
    <source>
        <dbReference type="EMBL" id="RIX33409.1"/>
    </source>
</evidence>
<dbReference type="InterPro" id="IPR013342">
    <property type="entry name" value="Mandelate_racemase_C"/>
</dbReference>
<dbReference type="Pfam" id="PF18374">
    <property type="entry name" value="Enolase_like_N"/>
    <property type="match status" value="1"/>
</dbReference>
<reference evidence="4 5" key="1">
    <citation type="submission" date="2018-09" db="EMBL/GenBank/DDBJ databases">
        <title>Optimization and identification of Corynebacterium falsenii FN1-14 from fish paste.</title>
        <authorList>
            <person name="Daroonpunt R."/>
            <person name="Tanasupawat S."/>
        </authorList>
    </citation>
    <scope>NUCLEOTIDE SEQUENCE [LARGE SCALE GENOMIC DNA]</scope>
    <source>
        <strain evidence="4 5">FN1-14</strain>
    </source>
</reference>
<dbReference type="SMART" id="SM00922">
    <property type="entry name" value="MR_MLE"/>
    <property type="match status" value="1"/>
</dbReference>
<dbReference type="PANTHER" id="PTHR48073">
    <property type="entry name" value="O-SUCCINYLBENZOATE SYNTHASE-RELATED"/>
    <property type="match status" value="1"/>
</dbReference>
<proteinExistence type="predicted"/>
<dbReference type="SFLD" id="SFLDS00001">
    <property type="entry name" value="Enolase"/>
    <property type="match status" value="1"/>
</dbReference>
<dbReference type="GO" id="GO:0009234">
    <property type="term" value="P:menaquinone biosynthetic process"/>
    <property type="evidence" value="ECO:0007669"/>
    <property type="project" value="UniProtKB-KW"/>
</dbReference>
<dbReference type="PANTHER" id="PTHR48073:SF2">
    <property type="entry name" value="O-SUCCINYLBENZOATE SYNTHASE"/>
    <property type="match status" value="1"/>
</dbReference>
<sequence>MTSAPHSEPHSEPHPELHLPSFDELAARATVVALPMRVPFRGVRLREAMVFDAPTAWSEWAPFVEYEAAEAATWLRSAITFGWGPDASVRDSVAVNATIPAVDVSRDPEVIDALMQRYPGCTTVKIKVAEKGQTAQHDLNRIAAVRQWFTDNAGGAAATAHPTIRLDANGGWSVDEAVDVVTAAASNQGIDYVEQPCQSIDELAEVRRRLMRAGVFARVAADEAIRKSGDPHAAVREVVDAGACDVVVLKVPPLGGVDVLLDVAADVARNGVAVTVSSALDTAVGLGAGLRAAASLPTLTDDDGMLVEPQPAGLATGSLFTHDLARREIIDGRMDARAVTPDPAALDDLEVTGARRDWWLNRLKECRHELHRRGM</sequence>
<dbReference type="CDD" id="cd03320">
    <property type="entry name" value="OSBS"/>
    <property type="match status" value="1"/>
</dbReference>
<evidence type="ECO:0000256" key="1">
    <source>
        <dbReference type="ARBA" id="ARBA00022428"/>
    </source>
</evidence>
<dbReference type="STRING" id="1451189.CFAL_10445"/>
<accession>A0A418Q4S7</accession>
<comment type="caution">
    <text evidence="4">The sequence shown here is derived from an EMBL/GenBank/DDBJ whole genome shotgun (WGS) entry which is preliminary data.</text>
</comment>
<dbReference type="Gene3D" id="3.20.20.120">
    <property type="entry name" value="Enolase-like C-terminal domain"/>
    <property type="match status" value="1"/>
</dbReference>
<dbReference type="OrthoDB" id="3725747at2"/>
<evidence type="ECO:0000256" key="2">
    <source>
        <dbReference type="ARBA" id="ARBA00022723"/>
    </source>
</evidence>
<dbReference type="InterPro" id="IPR029065">
    <property type="entry name" value="Enolase_C-like"/>
</dbReference>
<evidence type="ECO:0000259" key="3">
    <source>
        <dbReference type="SMART" id="SM00922"/>
    </source>
</evidence>
<dbReference type="SFLD" id="SFLDF00009">
    <property type="entry name" value="o-succinylbenzoate_synthase"/>
    <property type="match status" value="1"/>
</dbReference>
<dbReference type="SUPFAM" id="SSF51604">
    <property type="entry name" value="Enolase C-terminal domain-like"/>
    <property type="match status" value="1"/>
</dbReference>
<dbReference type="GO" id="GO:0046872">
    <property type="term" value="F:metal ion binding"/>
    <property type="evidence" value="ECO:0007669"/>
    <property type="project" value="UniProtKB-KW"/>
</dbReference>
<dbReference type="SFLD" id="SFLDG00180">
    <property type="entry name" value="muconate_cycloisomerase"/>
    <property type="match status" value="1"/>
</dbReference>
<dbReference type="Pfam" id="PF13378">
    <property type="entry name" value="MR_MLE_C"/>
    <property type="match status" value="1"/>
</dbReference>
<dbReference type="InterPro" id="IPR036849">
    <property type="entry name" value="Enolase-like_C_sf"/>
</dbReference>
<feature type="domain" description="Mandelate racemase/muconate lactonizing enzyme C-terminal" evidence="3">
    <location>
        <begin position="108"/>
        <end position="213"/>
    </location>
</feature>
<dbReference type="Proteomes" id="UP000285278">
    <property type="component" value="Unassembled WGS sequence"/>
</dbReference>
<dbReference type="EMBL" id="QXJK01000016">
    <property type="protein sequence ID" value="RIX33409.1"/>
    <property type="molecule type" value="Genomic_DNA"/>
</dbReference>
<dbReference type="AlphaFoldDB" id="A0A418Q4S7"/>
<keyword evidence="5" id="KW-1185">Reference proteome</keyword>